<organism evidence="2 3">
    <name type="scientific">Hymenobacter oligotrophus</name>
    <dbReference type="NCBI Taxonomy" id="2319843"/>
    <lineage>
        <taxon>Bacteria</taxon>
        <taxon>Pseudomonadati</taxon>
        <taxon>Bacteroidota</taxon>
        <taxon>Cytophagia</taxon>
        <taxon>Cytophagales</taxon>
        <taxon>Hymenobacteraceae</taxon>
        <taxon>Hymenobacter</taxon>
    </lineage>
</organism>
<gene>
    <name evidence="2" type="ORF">D3Y59_14810</name>
</gene>
<evidence type="ECO:0000313" key="3">
    <source>
        <dbReference type="Proteomes" id="UP000262802"/>
    </source>
</evidence>
<feature type="compositionally biased region" description="Basic and acidic residues" evidence="1">
    <location>
        <begin position="61"/>
        <end position="78"/>
    </location>
</feature>
<evidence type="ECO:0000256" key="1">
    <source>
        <dbReference type="SAM" id="MobiDB-lite"/>
    </source>
</evidence>
<dbReference type="EMBL" id="CP032317">
    <property type="protein sequence ID" value="AYA38201.1"/>
    <property type="molecule type" value="Genomic_DNA"/>
</dbReference>
<dbReference type="Gene3D" id="3.90.930.1">
    <property type="match status" value="1"/>
</dbReference>
<feature type="region of interest" description="Disordered" evidence="1">
    <location>
        <begin position="54"/>
        <end position="78"/>
    </location>
</feature>
<name>A0A3B7RB11_9BACT</name>
<keyword evidence="3" id="KW-1185">Reference proteome</keyword>
<reference evidence="2 3" key="1">
    <citation type="submission" date="2018-09" db="EMBL/GenBank/DDBJ databases">
        <title>Hymenobacter medium sp. nov., isolated from R2A medium.</title>
        <authorList>
            <person name="Yingchao G."/>
        </authorList>
    </citation>
    <scope>NUCLEOTIDE SEQUENCE [LARGE SCALE GENOMIC DNA]</scope>
    <source>
        <strain evidence="3">sh-6</strain>
    </source>
</reference>
<protein>
    <recommendedName>
        <fullName evidence="4">Toxin-antitoxin system YwqK family antitoxin</fullName>
    </recommendedName>
</protein>
<evidence type="ECO:0000313" key="2">
    <source>
        <dbReference type="EMBL" id="AYA38201.1"/>
    </source>
</evidence>
<dbReference type="SUPFAM" id="SSF82185">
    <property type="entry name" value="Histone H3 K4-specific methyltransferase SET7/9 N-terminal domain"/>
    <property type="match status" value="1"/>
</dbReference>
<evidence type="ECO:0008006" key="4">
    <source>
        <dbReference type="Google" id="ProtNLM"/>
    </source>
</evidence>
<dbReference type="KEGG" id="hyh:D3Y59_14810"/>
<dbReference type="AlphaFoldDB" id="A0A3B7RB11"/>
<dbReference type="OrthoDB" id="978586at2"/>
<accession>A0A3B7RB11</accession>
<dbReference type="Proteomes" id="UP000262802">
    <property type="component" value="Chromosome"/>
</dbReference>
<sequence length="319" mass="36405">MLLPLMLLGACAKKTVSFNSKPEAGAVALLAPDSLGGTRADTLAATRDTVKAPSLSTAKKLSKEEQRKAEEKQKEAQRKALAKRKKNVFLGEPIKKGFAKSGAKGRNQVIEIFYYLKVPKQPNAYAPSKWYFNVAKRRIEKTASAAEADPGKYKVLHGPYRKMQGGKVVETGFYYVGTRHLRWERYNKENILLSKVHYEQGFPRDAHISYYDGGQTMVKEVIPYIDGKLEGEYVSFKPNGQLDWAGEFENGRKVGTWTKYWGFRNRRHYEYQYGDSGFDPEQEPVLVKEYNRNGVLIYEKDKLDKRAEDSRNSLAPRRN</sequence>
<proteinExistence type="predicted"/>